<reference evidence="8 9" key="1">
    <citation type="submission" date="2015-03" db="EMBL/GenBank/DDBJ databases">
        <authorList>
            <consortium name="Pathogen Informatics"/>
        </authorList>
    </citation>
    <scope>NUCLEOTIDE SEQUENCE [LARGE SCALE GENOMIC DNA]</scope>
    <source>
        <strain evidence="4 13">Bir 185</strain>
        <strain evidence="5 9">D00501624</strain>
        <strain evidence="2 11">G09901357</strain>
        <strain evidence="3 10">H09601792</strain>
        <strain evidence="8">K00500041</strain>
        <strain evidence="7 12">P00601463</strain>
    </source>
</reference>
<evidence type="ECO:0000313" key="11">
    <source>
        <dbReference type="Proteomes" id="UP000048289"/>
    </source>
</evidence>
<evidence type="ECO:0000313" key="13">
    <source>
        <dbReference type="Proteomes" id="UP000050164"/>
    </source>
</evidence>
<evidence type="ECO:0000313" key="2">
    <source>
        <dbReference type="EMBL" id="CFE39637.1"/>
    </source>
</evidence>
<reference evidence="6" key="2">
    <citation type="submission" date="2015-03" db="EMBL/GenBank/DDBJ databases">
        <authorList>
            <person name="Murphy D."/>
        </authorList>
    </citation>
    <scope>NUCLEOTIDE SEQUENCE [LARGE SCALE GENOMIC DNA]</scope>
    <source>
        <strain evidence="6">K00500041</strain>
    </source>
</reference>
<feature type="compositionally biased region" description="Basic and acidic residues" evidence="1">
    <location>
        <begin position="29"/>
        <end position="38"/>
    </location>
</feature>
<evidence type="ECO:0000313" key="5">
    <source>
        <dbReference type="EMBL" id="CNV03100.1"/>
    </source>
</evidence>
<dbReference type="EMBL" id="CQQC01000436">
    <property type="protein sequence ID" value="CNV03100.1"/>
    <property type="molecule type" value="Genomic_DNA"/>
</dbReference>
<organism evidence="6 8">
    <name type="scientific">Mycobacterium tuberculosis</name>
    <dbReference type="NCBI Taxonomy" id="1773"/>
    <lineage>
        <taxon>Bacteria</taxon>
        <taxon>Bacillati</taxon>
        <taxon>Actinomycetota</taxon>
        <taxon>Actinomycetes</taxon>
        <taxon>Mycobacteriales</taxon>
        <taxon>Mycobacteriaceae</taxon>
        <taxon>Mycobacterium</taxon>
        <taxon>Mycobacterium tuberculosis complex</taxon>
    </lineage>
</organism>
<evidence type="ECO:0000313" key="3">
    <source>
        <dbReference type="EMBL" id="CFE46596.1"/>
    </source>
</evidence>
<dbReference type="AlphaFoldDB" id="A0A0T9XKP2"/>
<dbReference type="EMBL" id="CNFT01000129">
    <property type="protein sequence ID" value="CKR16861.1"/>
    <property type="molecule type" value="Genomic_DNA"/>
</dbReference>
<evidence type="ECO:0000256" key="1">
    <source>
        <dbReference type="SAM" id="MobiDB-lite"/>
    </source>
</evidence>
<sequence>MLGICGGNIVVCVAPEMAQQGQRPRRHDHLRDRAERSARKLRSTKRKQLSDLRLLAQCPPGYGLRVPPRQLGGGHNIGRHSDIRAVTEHRDGSSLPLIGNDTAKRQYPTHRPTGRAQSTQLDIQRHRGQRTRQRFGETGRAEDREPLVDTVVELSLQPFWSRAAQGFPVGRHRPRGRLHRQC</sequence>
<evidence type="ECO:0000313" key="9">
    <source>
        <dbReference type="Proteomes" id="UP000039217"/>
    </source>
</evidence>
<dbReference type="Proteomes" id="UP000046947">
    <property type="component" value="Unassembled WGS sequence"/>
</dbReference>
<dbReference type="EMBL" id="CFOE01000238">
    <property type="protein sequence ID" value="CFE39637.1"/>
    <property type="molecule type" value="Genomic_DNA"/>
</dbReference>
<evidence type="ECO:0000313" key="4">
    <source>
        <dbReference type="EMBL" id="CKR16861.1"/>
    </source>
</evidence>
<dbReference type="Proteomes" id="UP000038802">
    <property type="component" value="Unassembled WGS sequence"/>
</dbReference>
<dbReference type="Proteomes" id="UP000048289">
    <property type="component" value="Unassembled WGS sequence"/>
</dbReference>
<dbReference type="EMBL" id="CFOH01000023">
    <property type="protein sequence ID" value="CFE46596.1"/>
    <property type="molecule type" value="Genomic_DNA"/>
</dbReference>
<feature type="region of interest" description="Disordered" evidence="1">
    <location>
        <begin position="20"/>
        <end position="47"/>
    </location>
</feature>
<dbReference type="Proteomes" id="UP000039217">
    <property type="component" value="Unassembled WGS sequence"/>
</dbReference>
<dbReference type="Proteomes" id="UP000048600">
    <property type="component" value="Unassembled WGS sequence"/>
</dbReference>
<evidence type="ECO:0000313" key="7">
    <source>
        <dbReference type="EMBL" id="COV90471.1"/>
    </source>
</evidence>
<gene>
    <name evidence="5" type="ORF">ERS007661_01534</name>
    <name evidence="2" type="ORF">ERS007681_02021</name>
    <name evidence="3" type="ORF">ERS007688_00279</name>
    <name evidence="6" type="ORF">ERS007703_00147</name>
    <name evidence="7" type="ORF">ERS007741_00925</name>
    <name evidence="4" type="ORF">ERS027659_00841</name>
</gene>
<accession>A0A0T9XKP2</accession>
<dbReference type="Proteomes" id="UP000050164">
    <property type="component" value="Unassembled WGS sequence"/>
</dbReference>
<protein>
    <submittedName>
        <fullName evidence="6">Uncharacterized protein</fullName>
    </submittedName>
</protein>
<dbReference type="EMBL" id="CHKL01000065">
    <property type="protein sequence ID" value="COV90471.1"/>
    <property type="molecule type" value="Genomic_DNA"/>
</dbReference>
<dbReference type="EMBL" id="CSAE01000007">
    <property type="protein sequence ID" value="COU95424.1"/>
    <property type="molecule type" value="Genomic_DNA"/>
</dbReference>
<feature type="region of interest" description="Disordered" evidence="1">
    <location>
        <begin position="92"/>
        <end position="141"/>
    </location>
</feature>
<evidence type="ECO:0000313" key="10">
    <source>
        <dbReference type="Proteomes" id="UP000046947"/>
    </source>
</evidence>
<evidence type="ECO:0000313" key="8">
    <source>
        <dbReference type="Proteomes" id="UP000038802"/>
    </source>
</evidence>
<evidence type="ECO:0000313" key="12">
    <source>
        <dbReference type="Proteomes" id="UP000048600"/>
    </source>
</evidence>
<proteinExistence type="predicted"/>
<evidence type="ECO:0000313" key="6">
    <source>
        <dbReference type="EMBL" id="COU95424.1"/>
    </source>
</evidence>
<name>A0A0T9XKP2_MYCTX</name>